<dbReference type="STRING" id="92696.A0A4R0S0L7"/>
<proteinExistence type="predicted"/>
<comment type="caution">
    <text evidence="1">The sequence shown here is derived from an EMBL/GenBank/DDBJ whole genome shotgun (WGS) entry which is preliminary data.</text>
</comment>
<protein>
    <submittedName>
        <fullName evidence="1">Uncharacterized protein</fullName>
    </submittedName>
</protein>
<reference evidence="1 2" key="1">
    <citation type="submission" date="2018-11" db="EMBL/GenBank/DDBJ databases">
        <title>Genome assembly of Steccherinum ochraceum LE-BIN_3174, the white-rot fungus of the Steccherinaceae family (The Residual Polyporoid clade, Polyporales, Basidiomycota).</title>
        <authorList>
            <person name="Fedorova T.V."/>
            <person name="Glazunova O.A."/>
            <person name="Landesman E.O."/>
            <person name="Moiseenko K.V."/>
            <person name="Psurtseva N.V."/>
            <person name="Savinova O.S."/>
            <person name="Shakhova N.V."/>
            <person name="Tyazhelova T.V."/>
            <person name="Vasina D.V."/>
        </authorList>
    </citation>
    <scope>NUCLEOTIDE SEQUENCE [LARGE SCALE GENOMIC DNA]</scope>
    <source>
        <strain evidence="1 2">LE-BIN_3174</strain>
    </source>
</reference>
<keyword evidence="2" id="KW-1185">Reference proteome</keyword>
<accession>A0A4R0S0L7</accession>
<gene>
    <name evidence="1" type="ORF">EIP91_007741</name>
</gene>
<dbReference type="AlphaFoldDB" id="A0A4R0S0L7"/>
<dbReference type="Gene3D" id="1.20.1280.50">
    <property type="match status" value="1"/>
</dbReference>
<dbReference type="Proteomes" id="UP000292702">
    <property type="component" value="Unassembled WGS sequence"/>
</dbReference>
<evidence type="ECO:0000313" key="1">
    <source>
        <dbReference type="EMBL" id="TCD69394.1"/>
    </source>
</evidence>
<name>A0A4R0S0L7_9APHY</name>
<dbReference type="OrthoDB" id="3264520at2759"/>
<dbReference type="SUPFAM" id="SSF52058">
    <property type="entry name" value="L domain-like"/>
    <property type="match status" value="1"/>
</dbReference>
<organism evidence="1 2">
    <name type="scientific">Steccherinum ochraceum</name>
    <dbReference type="NCBI Taxonomy" id="92696"/>
    <lineage>
        <taxon>Eukaryota</taxon>
        <taxon>Fungi</taxon>
        <taxon>Dikarya</taxon>
        <taxon>Basidiomycota</taxon>
        <taxon>Agaricomycotina</taxon>
        <taxon>Agaricomycetes</taxon>
        <taxon>Polyporales</taxon>
        <taxon>Steccherinaceae</taxon>
        <taxon>Steccherinum</taxon>
    </lineage>
</organism>
<dbReference type="EMBL" id="RWJN01000042">
    <property type="protein sequence ID" value="TCD69394.1"/>
    <property type="molecule type" value="Genomic_DNA"/>
</dbReference>
<evidence type="ECO:0000313" key="2">
    <source>
        <dbReference type="Proteomes" id="UP000292702"/>
    </source>
</evidence>
<sequence>MARTHKHRSRLVIPVPLSVHSWSTHFDSPPTSPTSLASVSSLYGAGIDVPFSTVVNDLASSSSSSSGTTPLPSSAIVDEALNFEEDAPSSPQAPLLCTRLHNHHSPINSLPEDVLVEVFRLLVTDHFNDYREGLRPHIQVSERWSLSPPYAWLRYTHVCHWWFTVTHTRASLWTHVVVFRKSILKMILPRSRLLPLHVIFPVALRYGNSRRTLEDRACFALVLQQMKRLASLEFWHDLPVQLMGMLNLFMAVPLPKLRTLRTQVHEHRCPIPGARLRVLPNIQELHLGHTLWADIQYACQTSLRRLVIEEAGMFTVRSLLSTLRRIPLLEHLEIIQRVSGDSCWRIDEETSRDDIVDFPCLRVLKLVYCTSRQSFPFTAILDRLVLPCSAQVSCQFQGQYDDALMATTGVDTFVRAVYGNMQHDYLSLGQPPASRTFEACSLVSQFSERTGHTISAHLWPGIPSPHDLQTGSHAQYSFSLRSSPQAGHRPNALTPSALAHRLFPPSTRTLHLCIPEINSPESWNDAFGHLSALDSLTVSVLSLSFSYRVLRRGIYSLFQSNTSAWLRDGARAPLLFPNLKTLAICDDKQCPENFHPSVNTLSQLEDALKRRETNGRRVKELRLSLPHQMLRYFEGRSAGFAVEKFEARCSKGRTRCFECMGYREL</sequence>